<dbReference type="Proteomes" id="UP000001548">
    <property type="component" value="Unassembled WGS sequence"/>
</dbReference>
<dbReference type="InterPro" id="IPR006212">
    <property type="entry name" value="Furin_repeat"/>
</dbReference>
<dbReference type="AlphaFoldDB" id="A8BQN8"/>
<keyword evidence="2" id="KW-1185">Reference proteome</keyword>
<dbReference type="OMA" id="ECKPCND"/>
<dbReference type="SMART" id="SM00261">
    <property type="entry name" value="FU"/>
    <property type="match status" value="5"/>
</dbReference>
<gene>
    <name evidence="1" type="ORF">GL50803_0013390</name>
</gene>
<dbReference type="InterPro" id="IPR005127">
    <property type="entry name" value="Giardia_VSP"/>
</dbReference>
<dbReference type="PANTHER" id="PTHR23275">
    <property type="entry name" value="CABRIOLET.-RELATED"/>
    <property type="match status" value="1"/>
</dbReference>
<dbReference type="VEuPathDB" id="GiardiaDB:GL50803_13390"/>
<sequence length="721" mass="74447">MFEKILFTNCILQLAWIIQTVAGACTPGETGPTKCKTCDAIIGTDSYCSECDQAGEGPINGVCTSELSGNTCANKICTQCVKNYFLYKGGCYKFAESPGNIICEDAIDAAGGTDGVCTTCKAANGFFKHPAPAETKQSCIACNETAGVVDSDTTYKGTSNCLKCDPPAAAIGARADKMAVCTLCDQTKYLKESACVEKAGCGANMFGKPSVQDGNKCIACGDSNAGIEGCAECTAPDEPTIKPTCTKCTGNNYLKTTSEGTSCVQKEQCNGAYFPNDSVDGKKQCVSCGDATNKGITDCTACNLLSSPLETVLIKCSACRSGKKPNEDGSACVDAPGPSPEECSIEGCQICSDDKKTCDKCQSNNYLTPTKLCISDCKKLGNYYLATEQTTGSCRECAMVNCKECTENGKCGICNDGFYLLNEECKPCNDSCKTCEGGVESDKCTSCKSGSALIYAGNGNTGTCSLGCIPKSSADPGSCKTCDLAIDGTKYCSVCNVDKEYPQNGACAGIKARASSCQDGNVNNGVCSKCETGFFLMNGGCYEITKYPGKTVCSKTAADGTCETPATGFSLSSNTLKACFEGCAKCATGDDCSECISGYVSGSTPNSCEKCSTGCATCYPTATTCTSCLAGYYQSGPKCIACDKDDSTIKGISNCLNCAPPSSGSGSVLCYLMKGADNNGGSTNKSGLSTGAIAGISVAVIVVVGGLVGFLCWWFVCRGKA</sequence>
<dbReference type="InterPro" id="IPR000742">
    <property type="entry name" value="EGF"/>
</dbReference>
<dbReference type="InterPro" id="IPR009030">
    <property type="entry name" value="Growth_fac_rcpt_cys_sf"/>
</dbReference>
<name>A8BQN8_GIAIC</name>
<dbReference type="PROSITE" id="PS51257">
    <property type="entry name" value="PROKAR_LIPOPROTEIN"/>
    <property type="match status" value="1"/>
</dbReference>
<protein>
    <submittedName>
        <fullName evidence="1">VSP</fullName>
    </submittedName>
</protein>
<dbReference type="Pfam" id="PF03302">
    <property type="entry name" value="VSP"/>
    <property type="match status" value="2"/>
</dbReference>
<dbReference type="RefSeq" id="XP_001705450.1">
    <property type="nucleotide sequence ID" value="XM_001705398.1"/>
</dbReference>
<dbReference type="KEGG" id="gla:GL50803_0013390"/>
<dbReference type="GeneID" id="5698357"/>
<dbReference type="SUPFAM" id="SSF57184">
    <property type="entry name" value="Growth factor receptor domain"/>
    <property type="match status" value="3"/>
</dbReference>
<reference evidence="1 2" key="1">
    <citation type="journal article" date="2007" name="Science">
        <title>Genomic minimalism in the early diverging intestinal parasite Giardia lamblia.</title>
        <authorList>
            <person name="Morrison H.G."/>
            <person name="McArthur A.G."/>
            <person name="Gillin F.D."/>
            <person name="Aley S.B."/>
            <person name="Adam R.D."/>
            <person name="Olsen G.J."/>
            <person name="Best A.A."/>
            <person name="Cande W.Z."/>
            <person name="Chen F."/>
            <person name="Cipriano M.J."/>
            <person name="Davids B.J."/>
            <person name="Dawson S.C."/>
            <person name="Elmendorf H.G."/>
            <person name="Hehl A.B."/>
            <person name="Holder M.E."/>
            <person name="Huse S.M."/>
            <person name="Kim U.U."/>
            <person name="Lasek-Nesselquist E."/>
            <person name="Manning G."/>
            <person name="Nigam A."/>
            <person name="Nixon J.E."/>
            <person name="Palm D."/>
            <person name="Passamaneck N.E."/>
            <person name="Prabhu A."/>
            <person name="Reich C.I."/>
            <person name="Reiner D.S."/>
            <person name="Samuelson J."/>
            <person name="Svard S.G."/>
            <person name="Sogin M.L."/>
        </authorList>
    </citation>
    <scope>NUCLEOTIDE SEQUENCE [LARGE SCALE GENOMIC DNA]</scope>
    <source>
        <strain evidence="1 2">WB C6</strain>
    </source>
</reference>
<accession>A8BQN8</accession>
<dbReference type="EMBL" id="AACB03000001">
    <property type="protein sequence ID" value="KAE8304970.1"/>
    <property type="molecule type" value="Genomic_DNA"/>
</dbReference>
<evidence type="ECO:0000313" key="2">
    <source>
        <dbReference type="Proteomes" id="UP000001548"/>
    </source>
</evidence>
<evidence type="ECO:0000313" key="1">
    <source>
        <dbReference type="EMBL" id="KAE8304970.1"/>
    </source>
</evidence>
<dbReference type="PANTHER" id="PTHR23275:SF100">
    <property type="entry name" value="EGF-LIKE DOMAIN-CONTAINING PROTEIN"/>
    <property type="match status" value="1"/>
</dbReference>
<dbReference type="InterPro" id="IPR052798">
    <property type="entry name" value="Giardia_VSA"/>
</dbReference>
<comment type="caution">
    <text evidence="1">The sequence shown here is derived from an EMBL/GenBank/DDBJ whole genome shotgun (WGS) entry which is preliminary data.</text>
</comment>
<organism evidence="1 2">
    <name type="scientific">Giardia intestinalis (strain ATCC 50803 / WB clone C6)</name>
    <name type="common">Giardia lamblia</name>
    <dbReference type="NCBI Taxonomy" id="184922"/>
    <lineage>
        <taxon>Eukaryota</taxon>
        <taxon>Metamonada</taxon>
        <taxon>Diplomonadida</taxon>
        <taxon>Hexamitidae</taxon>
        <taxon>Giardiinae</taxon>
        <taxon>Giardia</taxon>
    </lineage>
</organism>
<dbReference type="Gene3D" id="2.10.220.10">
    <property type="entry name" value="Hormone Receptor, Insulin-like Growth Factor Receptor 1, Chain A, domain 2"/>
    <property type="match status" value="1"/>
</dbReference>
<dbReference type="SMART" id="SM00181">
    <property type="entry name" value="EGF"/>
    <property type="match status" value="5"/>
</dbReference>
<proteinExistence type="predicted"/>
<dbReference type="HOGENOM" id="CLU_022643_2_0_1"/>